<dbReference type="CDD" id="cd23705">
    <property type="entry name" value="Flattop"/>
    <property type="match status" value="1"/>
</dbReference>
<accession>A0A8S9WUI4</accession>
<sequence length="150" mass="17441">MGLRSDLWSASEGTEGGPQERHKCTIVAVTARFETNFQPERLGNWQVPKKYPHERPRARRGHTKVIADDRGHLLPGVTRIEPWNHFTSTWQLPKRITRKVARDVNTLRPTGKHLTSWEKRSYHVPIYDRNNPPALPSTVITTFWCLRPFP</sequence>
<comment type="caution">
    <text evidence="4">The sequence shown here is derived from an EMBL/GenBank/DDBJ whole genome shotgun (WGS) entry which is preliminary data.</text>
</comment>
<reference evidence="4" key="1">
    <citation type="journal article" date="2021" name="Mol. Ecol. Resour.">
        <title>Apolygus lucorum genome provides insights into omnivorousness and mesophyll feeding.</title>
        <authorList>
            <person name="Liu Y."/>
            <person name="Liu H."/>
            <person name="Wang H."/>
            <person name="Huang T."/>
            <person name="Liu B."/>
            <person name="Yang B."/>
            <person name="Yin L."/>
            <person name="Li B."/>
            <person name="Zhang Y."/>
            <person name="Zhang S."/>
            <person name="Jiang F."/>
            <person name="Zhang X."/>
            <person name="Ren Y."/>
            <person name="Wang B."/>
            <person name="Wang S."/>
            <person name="Lu Y."/>
            <person name="Wu K."/>
            <person name="Fan W."/>
            <person name="Wang G."/>
        </authorList>
    </citation>
    <scope>NUCLEOTIDE SEQUENCE</scope>
    <source>
        <strain evidence="4">12Hb</strain>
    </source>
</reference>
<keyword evidence="5" id="KW-1185">Reference proteome</keyword>
<dbReference type="Pfam" id="PF22611">
    <property type="entry name" value="CFAP126"/>
    <property type="match status" value="1"/>
</dbReference>
<gene>
    <name evidence="4" type="ORF">GE061_006167</name>
</gene>
<protein>
    <recommendedName>
        <fullName evidence="2">Cilia- and flagella-associated protein 126</fullName>
    </recommendedName>
</protein>
<evidence type="ECO:0000313" key="5">
    <source>
        <dbReference type="Proteomes" id="UP000466442"/>
    </source>
</evidence>
<name>A0A8S9WUI4_APOLU</name>
<dbReference type="InterPro" id="IPR038797">
    <property type="entry name" value="Fltp"/>
</dbReference>
<dbReference type="EMBL" id="WIXP02000014">
    <property type="protein sequence ID" value="KAF6199869.1"/>
    <property type="molecule type" value="Genomic_DNA"/>
</dbReference>
<dbReference type="AlphaFoldDB" id="A0A8S9WUI4"/>
<evidence type="ECO:0000256" key="3">
    <source>
        <dbReference type="SAM" id="MobiDB-lite"/>
    </source>
</evidence>
<evidence type="ECO:0000256" key="2">
    <source>
        <dbReference type="ARBA" id="ARBA00033306"/>
    </source>
</evidence>
<dbReference type="GO" id="GO:0044782">
    <property type="term" value="P:cilium organization"/>
    <property type="evidence" value="ECO:0007669"/>
    <property type="project" value="TreeGrafter"/>
</dbReference>
<organism evidence="4 5">
    <name type="scientific">Apolygus lucorum</name>
    <name type="common">Small green plant bug</name>
    <name type="synonym">Lygocoris lucorum</name>
    <dbReference type="NCBI Taxonomy" id="248454"/>
    <lineage>
        <taxon>Eukaryota</taxon>
        <taxon>Metazoa</taxon>
        <taxon>Ecdysozoa</taxon>
        <taxon>Arthropoda</taxon>
        <taxon>Hexapoda</taxon>
        <taxon>Insecta</taxon>
        <taxon>Pterygota</taxon>
        <taxon>Neoptera</taxon>
        <taxon>Paraneoptera</taxon>
        <taxon>Hemiptera</taxon>
        <taxon>Heteroptera</taxon>
        <taxon>Panheteroptera</taxon>
        <taxon>Cimicomorpha</taxon>
        <taxon>Miridae</taxon>
        <taxon>Mirini</taxon>
        <taxon>Apolygus</taxon>
    </lineage>
</organism>
<evidence type="ECO:0000313" key="4">
    <source>
        <dbReference type="EMBL" id="KAF6199869.1"/>
    </source>
</evidence>
<dbReference type="OrthoDB" id="521617at2759"/>
<dbReference type="PANTHER" id="PTHR34639:SF1">
    <property type="entry name" value="PROTEIN FLATTOP"/>
    <property type="match status" value="1"/>
</dbReference>
<proteinExistence type="inferred from homology"/>
<dbReference type="Proteomes" id="UP000466442">
    <property type="component" value="Unassembled WGS sequence"/>
</dbReference>
<dbReference type="GO" id="GO:0036064">
    <property type="term" value="C:ciliary basal body"/>
    <property type="evidence" value="ECO:0007669"/>
    <property type="project" value="TreeGrafter"/>
</dbReference>
<evidence type="ECO:0000256" key="1">
    <source>
        <dbReference type="ARBA" id="ARBA00009887"/>
    </source>
</evidence>
<dbReference type="PANTHER" id="PTHR34639">
    <property type="entry name" value="PROTEIN FLATTOP"/>
    <property type="match status" value="1"/>
</dbReference>
<comment type="similarity">
    <text evidence="1">Belongs to the Flattop family.</text>
</comment>
<feature type="region of interest" description="Disordered" evidence="3">
    <location>
        <begin position="1"/>
        <end position="21"/>
    </location>
</feature>